<evidence type="ECO:0000313" key="3">
    <source>
        <dbReference type="EMBL" id="KZV48647.1"/>
    </source>
</evidence>
<protein>
    <submittedName>
        <fullName evidence="3">Uncharacterized protein</fullName>
    </submittedName>
</protein>
<reference evidence="3 4" key="1">
    <citation type="journal article" date="2015" name="Proc. Natl. Acad. Sci. U.S.A.">
        <title>The resurrection genome of Boea hygrometrica: A blueprint for survival of dehydration.</title>
        <authorList>
            <person name="Xiao L."/>
            <person name="Yang G."/>
            <person name="Zhang L."/>
            <person name="Yang X."/>
            <person name="Zhao S."/>
            <person name="Ji Z."/>
            <person name="Zhou Q."/>
            <person name="Hu M."/>
            <person name="Wang Y."/>
            <person name="Chen M."/>
            <person name="Xu Y."/>
            <person name="Jin H."/>
            <person name="Xiao X."/>
            <person name="Hu G."/>
            <person name="Bao F."/>
            <person name="Hu Y."/>
            <person name="Wan P."/>
            <person name="Li L."/>
            <person name="Deng X."/>
            <person name="Kuang T."/>
            <person name="Xiang C."/>
            <person name="Zhu J.K."/>
            <person name="Oliver M.J."/>
            <person name="He Y."/>
        </authorList>
    </citation>
    <scope>NUCLEOTIDE SEQUENCE [LARGE SCALE GENOMIC DNA]</scope>
    <source>
        <strain evidence="4">cv. XS01</strain>
    </source>
</reference>
<keyword evidence="2" id="KW-0812">Transmembrane</keyword>
<proteinExistence type="predicted"/>
<dbReference type="InterPro" id="IPR038770">
    <property type="entry name" value="Na+/solute_symporter_sf"/>
</dbReference>
<feature type="transmembrane region" description="Helical" evidence="2">
    <location>
        <begin position="63"/>
        <end position="84"/>
    </location>
</feature>
<organism evidence="3 4">
    <name type="scientific">Dorcoceras hygrometricum</name>
    <dbReference type="NCBI Taxonomy" id="472368"/>
    <lineage>
        <taxon>Eukaryota</taxon>
        <taxon>Viridiplantae</taxon>
        <taxon>Streptophyta</taxon>
        <taxon>Embryophyta</taxon>
        <taxon>Tracheophyta</taxon>
        <taxon>Spermatophyta</taxon>
        <taxon>Magnoliopsida</taxon>
        <taxon>eudicotyledons</taxon>
        <taxon>Gunneridae</taxon>
        <taxon>Pentapetalae</taxon>
        <taxon>asterids</taxon>
        <taxon>lamiids</taxon>
        <taxon>Lamiales</taxon>
        <taxon>Gesneriaceae</taxon>
        <taxon>Didymocarpoideae</taxon>
        <taxon>Trichosporeae</taxon>
        <taxon>Loxocarpinae</taxon>
        <taxon>Dorcoceras</taxon>
    </lineage>
</organism>
<feature type="transmembrane region" description="Helical" evidence="2">
    <location>
        <begin position="96"/>
        <end position="114"/>
    </location>
</feature>
<sequence>MTPTVLTAHKNDPRISVYKPINVSPRCKSEKSRFAFKCSVSENFEESAAVNVAVPDKPRWENWLATAASLYPLHVTAGGLLACFKPSVFSWLVERGPSSYSLTLGFIMLVMWITSELKDLVNLFIQRPFAVFELEQSYCWVAYGYSKILVLKSLDCVLPNKAVEKIMAKLLGSFLVATVFFAVIYGCLGRECPVDMEDDQCLVNDPSTCYSTCNKYAPPGFLLSAQCFKAQNHTDVYFCRCVYRCPH</sequence>
<feature type="transmembrane region" description="Helical" evidence="2">
    <location>
        <begin position="166"/>
        <end position="188"/>
    </location>
</feature>
<gene>
    <name evidence="3" type="ORF">F511_10333</name>
</gene>
<dbReference type="Proteomes" id="UP000250235">
    <property type="component" value="Unassembled WGS sequence"/>
</dbReference>
<evidence type="ECO:0000256" key="1">
    <source>
        <dbReference type="ARBA" id="ARBA00004141"/>
    </source>
</evidence>
<name>A0A2Z7CRR4_9LAMI</name>
<evidence type="ECO:0000313" key="4">
    <source>
        <dbReference type="Proteomes" id="UP000250235"/>
    </source>
</evidence>
<dbReference type="Gene3D" id="1.20.1530.20">
    <property type="match status" value="1"/>
</dbReference>
<keyword evidence="2" id="KW-0472">Membrane</keyword>
<keyword evidence="2" id="KW-1133">Transmembrane helix</keyword>
<comment type="subcellular location">
    <subcellularLocation>
        <location evidence="1">Membrane</location>
        <topology evidence="1">Multi-pass membrane protein</topology>
    </subcellularLocation>
</comment>
<accession>A0A2Z7CRR4</accession>
<keyword evidence="4" id="KW-1185">Reference proteome</keyword>
<dbReference type="AlphaFoldDB" id="A0A2Z7CRR4"/>
<evidence type="ECO:0000256" key="2">
    <source>
        <dbReference type="SAM" id="Phobius"/>
    </source>
</evidence>
<dbReference type="OrthoDB" id="203097at2759"/>
<dbReference type="GO" id="GO:0016020">
    <property type="term" value="C:membrane"/>
    <property type="evidence" value="ECO:0007669"/>
    <property type="project" value="UniProtKB-SubCell"/>
</dbReference>
<dbReference type="EMBL" id="KQ993830">
    <property type="protein sequence ID" value="KZV48647.1"/>
    <property type="molecule type" value="Genomic_DNA"/>
</dbReference>